<accession>A0A9W6H742</accession>
<proteinExistence type="predicted"/>
<keyword evidence="2 6" id="KW-0732">Signal</keyword>
<keyword evidence="5" id="KW-0449">Lipoprotein</keyword>
<keyword evidence="8" id="KW-1185">Reference proteome</keyword>
<feature type="signal peptide" evidence="6">
    <location>
        <begin position="1"/>
        <end position="30"/>
    </location>
</feature>
<evidence type="ECO:0008006" key="9">
    <source>
        <dbReference type="Google" id="ProtNLM"/>
    </source>
</evidence>
<evidence type="ECO:0000256" key="2">
    <source>
        <dbReference type="ARBA" id="ARBA00022729"/>
    </source>
</evidence>
<dbReference type="Pfam" id="PF13416">
    <property type="entry name" value="SBP_bac_8"/>
    <property type="match status" value="1"/>
</dbReference>
<dbReference type="PROSITE" id="PS51257">
    <property type="entry name" value="PROKAR_LIPOPROTEIN"/>
    <property type="match status" value="1"/>
</dbReference>
<evidence type="ECO:0000313" key="7">
    <source>
        <dbReference type="EMBL" id="GLJ74658.1"/>
    </source>
</evidence>
<reference evidence="7" key="2">
    <citation type="submission" date="2023-01" db="EMBL/GenBank/DDBJ databases">
        <authorList>
            <person name="Sun Q."/>
            <person name="Evtushenko L."/>
        </authorList>
    </citation>
    <scope>NUCLEOTIDE SEQUENCE</scope>
    <source>
        <strain evidence="7">VKM Ac-1401</strain>
    </source>
</reference>
<dbReference type="Proteomes" id="UP001142372">
    <property type="component" value="Unassembled WGS sequence"/>
</dbReference>
<dbReference type="AlphaFoldDB" id="A0A9W6H742"/>
<comment type="caution">
    <text evidence="7">The sequence shown here is derived from an EMBL/GenBank/DDBJ whole genome shotgun (WGS) entry which is preliminary data.</text>
</comment>
<organism evidence="7 8">
    <name type="scientific">Leifsonia poae</name>
    <dbReference type="NCBI Taxonomy" id="110933"/>
    <lineage>
        <taxon>Bacteria</taxon>
        <taxon>Bacillati</taxon>
        <taxon>Actinomycetota</taxon>
        <taxon>Actinomycetes</taxon>
        <taxon>Micrococcales</taxon>
        <taxon>Microbacteriaceae</taxon>
        <taxon>Leifsonia</taxon>
    </lineage>
</organism>
<evidence type="ECO:0000256" key="6">
    <source>
        <dbReference type="SAM" id="SignalP"/>
    </source>
</evidence>
<evidence type="ECO:0000256" key="3">
    <source>
        <dbReference type="ARBA" id="ARBA00023136"/>
    </source>
</evidence>
<gene>
    <name evidence="7" type="ORF">GCM10017584_02310</name>
</gene>
<keyword evidence="4" id="KW-0564">Palmitate</keyword>
<name>A0A9W6H742_9MICO</name>
<dbReference type="EMBL" id="BSEN01000001">
    <property type="protein sequence ID" value="GLJ74658.1"/>
    <property type="molecule type" value="Genomic_DNA"/>
</dbReference>
<evidence type="ECO:0000256" key="4">
    <source>
        <dbReference type="ARBA" id="ARBA00023139"/>
    </source>
</evidence>
<evidence type="ECO:0000256" key="1">
    <source>
        <dbReference type="ARBA" id="ARBA00022475"/>
    </source>
</evidence>
<keyword evidence="1" id="KW-1003">Cell membrane</keyword>
<dbReference type="PANTHER" id="PTHR43649:SF33">
    <property type="entry name" value="POLYGALACTURONAN_RHAMNOGALACTURONAN-BINDING PROTEIN YTCQ"/>
    <property type="match status" value="1"/>
</dbReference>
<evidence type="ECO:0000313" key="8">
    <source>
        <dbReference type="Proteomes" id="UP001142372"/>
    </source>
</evidence>
<dbReference type="Gene3D" id="3.40.190.10">
    <property type="entry name" value="Periplasmic binding protein-like II"/>
    <property type="match status" value="1"/>
</dbReference>
<dbReference type="InterPro" id="IPR006059">
    <property type="entry name" value="SBP"/>
</dbReference>
<dbReference type="RefSeq" id="WP_271175361.1">
    <property type="nucleotide sequence ID" value="NZ_BAAAJO010000001.1"/>
</dbReference>
<keyword evidence="3" id="KW-0472">Membrane</keyword>
<evidence type="ECO:0000256" key="5">
    <source>
        <dbReference type="ARBA" id="ARBA00023288"/>
    </source>
</evidence>
<feature type="chain" id="PRO_5040887632" description="ABC transporter" evidence="6">
    <location>
        <begin position="31"/>
        <end position="434"/>
    </location>
</feature>
<protein>
    <recommendedName>
        <fullName evidence="9">ABC transporter</fullName>
    </recommendedName>
</protein>
<sequence length="434" mass="46145">MNLTSRFGRTHRRRLLAAAAIVTAAGLALAGCSASGSGDDVKKLTLWISASAAQQKGFDQLAAAYKTKTGTSVDVVNIPYSGYSTKLHNAAQANALPDIADVPAIDPIWKNKIVDLSSIADDKANNINQSYVAKDSSGKALAIPSDVTSTGLFINKSLWEKAGVAFPTSAKDTWTWTDFVAAADKVREATGAKYSLVYDASPSRLRAMVYEMGGKYMQAGSDGKFSADSATKKAVDYFVGLNDDTTMPKSVWTSGADPSALFQSGQVAAYWSGVWQVSAFAESITSFDWASVPTPAQPVQAADVNAGGLMVGFQNSDAKGAAAKDFLTWMYEPAQYTKLAETNGYLPVETGLDVKYNFTSKAALDAFSLYNDEIALYEPVSGYFLQAQTGWALSGKALTTDPTVTELGKAINGQQTSEQALKNIVDGYNKQVGK</sequence>
<dbReference type="PANTHER" id="PTHR43649">
    <property type="entry name" value="ARABINOSE-BINDING PROTEIN-RELATED"/>
    <property type="match status" value="1"/>
</dbReference>
<dbReference type="InterPro" id="IPR050490">
    <property type="entry name" value="Bact_solute-bd_prot1"/>
</dbReference>
<dbReference type="SUPFAM" id="SSF53850">
    <property type="entry name" value="Periplasmic binding protein-like II"/>
    <property type="match status" value="1"/>
</dbReference>
<reference evidence="7" key="1">
    <citation type="journal article" date="2014" name="Int. J. Syst. Evol. Microbiol.">
        <title>Complete genome sequence of Corynebacterium casei LMG S-19264T (=DSM 44701T), isolated from a smear-ripened cheese.</title>
        <authorList>
            <consortium name="US DOE Joint Genome Institute (JGI-PGF)"/>
            <person name="Walter F."/>
            <person name="Albersmeier A."/>
            <person name="Kalinowski J."/>
            <person name="Ruckert C."/>
        </authorList>
    </citation>
    <scope>NUCLEOTIDE SEQUENCE</scope>
    <source>
        <strain evidence="7">VKM Ac-1401</strain>
    </source>
</reference>